<reference evidence="1" key="2">
    <citation type="submission" date="2021-01" db="EMBL/GenBank/DDBJ databases">
        <authorList>
            <person name="Hahn C.R."/>
            <person name="Youssef N.H."/>
            <person name="Elshahed M."/>
        </authorList>
    </citation>
    <scope>NUCLEOTIDE SEQUENCE</scope>
    <source>
        <strain evidence="1">Zod_Metabat.24</strain>
    </source>
</reference>
<protein>
    <submittedName>
        <fullName evidence="1">Ester cyclase</fullName>
    </submittedName>
</protein>
<proteinExistence type="predicted"/>
<dbReference type="SUPFAM" id="SSF54427">
    <property type="entry name" value="NTF2-like"/>
    <property type="match status" value="1"/>
</dbReference>
<accession>A0A9D8KH77</accession>
<evidence type="ECO:0000313" key="2">
    <source>
        <dbReference type="Proteomes" id="UP000809273"/>
    </source>
</evidence>
<sequence>MSIEENKSLVRRYYEEVVNGCDLKRVCEFVSQNYVEVYNNVRHEVGIEGAKEHLAGVRNTYPDLHLTVERQIAEGEWVVTQITARGTHEGVWLNMRPTGKKVEITGVNVDRVVGGLIVEHGGAANTFEALLEIGAIKVADPVEE</sequence>
<gene>
    <name evidence="1" type="ORF">JW984_12335</name>
</gene>
<dbReference type="InterPro" id="IPR009959">
    <property type="entry name" value="Cyclase_SnoaL-like"/>
</dbReference>
<dbReference type="PANTHER" id="PTHR38436:SF1">
    <property type="entry name" value="ESTER CYCLASE"/>
    <property type="match status" value="1"/>
</dbReference>
<dbReference type="Gene3D" id="3.10.450.50">
    <property type="match status" value="1"/>
</dbReference>
<organism evidence="1 2">
    <name type="scientific">Candidatus Zymogenus saltonus</name>
    <dbReference type="NCBI Taxonomy" id="2844893"/>
    <lineage>
        <taxon>Bacteria</taxon>
        <taxon>Deltaproteobacteria</taxon>
        <taxon>Candidatus Zymogenia</taxon>
        <taxon>Candidatus Zymogeniales</taxon>
        <taxon>Candidatus Zymogenaceae</taxon>
        <taxon>Candidatus Zymogenus</taxon>
    </lineage>
</organism>
<evidence type="ECO:0000313" key="1">
    <source>
        <dbReference type="EMBL" id="MBN1573975.1"/>
    </source>
</evidence>
<dbReference type="EMBL" id="JAFGIX010000060">
    <property type="protein sequence ID" value="MBN1573975.1"/>
    <property type="molecule type" value="Genomic_DNA"/>
</dbReference>
<dbReference type="Pfam" id="PF07366">
    <property type="entry name" value="SnoaL"/>
    <property type="match status" value="1"/>
</dbReference>
<reference evidence="1" key="1">
    <citation type="journal article" date="2021" name="Environ. Microbiol.">
        <title>Genomic characterization of three novel Desulfobacterota classes expand the metabolic and phylogenetic diversity of the phylum.</title>
        <authorList>
            <person name="Murphy C.L."/>
            <person name="Biggerstaff J."/>
            <person name="Eichhorn A."/>
            <person name="Ewing E."/>
            <person name="Shahan R."/>
            <person name="Soriano D."/>
            <person name="Stewart S."/>
            <person name="VanMol K."/>
            <person name="Walker R."/>
            <person name="Walters P."/>
            <person name="Elshahed M.S."/>
            <person name="Youssef N.H."/>
        </authorList>
    </citation>
    <scope>NUCLEOTIDE SEQUENCE</scope>
    <source>
        <strain evidence="1">Zod_Metabat.24</strain>
    </source>
</reference>
<dbReference type="Proteomes" id="UP000809273">
    <property type="component" value="Unassembled WGS sequence"/>
</dbReference>
<name>A0A9D8KH77_9DELT</name>
<dbReference type="PANTHER" id="PTHR38436">
    <property type="entry name" value="POLYKETIDE CYCLASE SNOAL-LIKE DOMAIN"/>
    <property type="match status" value="1"/>
</dbReference>
<dbReference type="AlphaFoldDB" id="A0A9D8KH77"/>
<dbReference type="GO" id="GO:0030638">
    <property type="term" value="P:polyketide metabolic process"/>
    <property type="evidence" value="ECO:0007669"/>
    <property type="project" value="InterPro"/>
</dbReference>
<dbReference type="InterPro" id="IPR032710">
    <property type="entry name" value="NTF2-like_dom_sf"/>
</dbReference>
<comment type="caution">
    <text evidence="1">The sequence shown here is derived from an EMBL/GenBank/DDBJ whole genome shotgun (WGS) entry which is preliminary data.</text>
</comment>